<dbReference type="Proteomes" id="UP000823893">
    <property type="component" value="Unassembled WGS sequence"/>
</dbReference>
<dbReference type="Gene3D" id="3.40.50.300">
    <property type="entry name" value="P-loop containing nucleotide triphosphate hydrolases"/>
    <property type="match status" value="1"/>
</dbReference>
<evidence type="ECO:0000313" key="2">
    <source>
        <dbReference type="Proteomes" id="UP000823893"/>
    </source>
</evidence>
<evidence type="ECO:0008006" key="3">
    <source>
        <dbReference type="Google" id="ProtNLM"/>
    </source>
</evidence>
<protein>
    <recommendedName>
        <fullName evidence="3">CobQ/CobB/MinD/ParA nucleotide binding domain protein</fullName>
    </recommendedName>
</protein>
<gene>
    <name evidence="1" type="ORF">H9935_14850</name>
</gene>
<dbReference type="EMBL" id="DWWV01000203">
    <property type="protein sequence ID" value="HJC12046.1"/>
    <property type="molecule type" value="Genomic_DNA"/>
</dbReference>
<organism evidence="1 2">
    <name type="scientific">Candidatus Blautia merdigallinarum</name>
    <dbReference type="NCBI Taxonomy" id="2838495"/>
    <lineage>
        <taxon>Bacteria</taxon>
        <taxon>Bacillati</taxon>
        <taxon>Bacillota</taxon>
        <taxon>Clostridia</taxon>
        <taxon>Lachnospirales</taxon>
        <taxon>Lachnospiraceae</taxon>
        <taxon>Blautia</taxon>
    </lineage>
</organism>
<comment type="caution">
    <text evidence="1">The sequence shown here is derived from an EMBL/GenBank/DDBJ whole genome shotgun (WGS) entry which is preliminary data.</text>
</comment>
<evidence type="ECO:0000313" key="1">
    <source>
        <dbReference type="EMBL" id="HJC12046.1"/>
    </source>
</evidence>
<sequence>MKKDMIAVCDSEAGYAGNLAEYLNAKKKLPFYAEAFTSSEIFCQYAEKNHPKFLLIAEENLNSQIQALQIPNMILLSADRGQEACSKKSIYKYQSAESLIREVMSYCSETVRSEVSYSYEKKIHLAGIYSPIGRCGKTLFSLTAGQIWGEERNVLYINMEDFSGWQFFSPNTSSENLSDLFYCLRKGRSIPDLSALIHTWGNLDYILPVSSFEDLRSISFKEWTEFFEYLEKDSSYQLLVLDIGNGTDQLFSILELCTQVYMPVLDDWVSRQKIAQFKEMANYLSDDLEEKILELHLPFAPCTDKSADFPKNLLWGKWGTDIRKILEVTAFHG</sequence>
<dbReference type="Gene3D" id="3.40.50.10850">
    <property type="entry name" value="Ntrc-like two-domain protein"/>
    <property type="match status" value="1"/>
</dbReference>
<name>A0A9D2SM16_9FIRM</name>
<proteinExistence type="predicted"/>
<dbReference type="InterPro" id="IPR027417">
    <property type="entry name" value="P-loop_NTPase"/>
</dbReference>
<accession>A0A9D2SM16</accession>
<reference evidence="1" key="2">
    <citation type="submission" date="2021-04" db="EMBL/GenBank/DDBJ databases">
        <authorList>
            <person name="Gilroy R."/>
        </authorList>
    </citation>
    <scope>NUCLEOTIDE SEQUENCE</scope>
    <source>
        <strain evidence="1">ChiSxjej6B18-287</strain>
    </source>
</reference>
<dbReference type="AlphaFoldDB" id="A0A9D2SM16"/>
<reference evidence="1" key="1">
    <citation type="journal article" date="2021" name="PeerJ">
        <title>Extensive microbial diversity within the chicken gut microbiome revealed by metagenomics and culture.</title>
        <authorList>
            <person name="Gilroy R."/>
            <person name="Ravi A."/>
            <person name="Getino M."/>
            <person name="Pursley I."/>
            <person name="Horton D.L."/>
            <person name="Alikhan N.F."/>
            <person name="Baker D."/>
            <person name="Gharbi K."/>
            <person name="Hall N."/>
            <person name="Watson M."/>
            <person name="Adriaenssens E.M."/>
            <person name="Foster-Nyarko E."/>
            <person name="Jarju S."/>
            <person name="Secka A."/>
            <person name="Antonio M."/>
            <person name="Oren A."/>
            <person name="Chaudhuri R.R."/>
            <person name="La Ragione R."/>
            <person name="Hildebrand F."/>
            <person name="Pallen M.J."/>
        </authorList>
    </citation>
    <scope>NUCLEOTIDE SEQUENCE</scope>
    <source>
        <strain evidence="1">ChiSxjej6B18-287</strain>
    </source>
</reference>